<dbReference type="Pfam" id="PF13358">
    <property type="entry name" value="DDE_3"/>
    <property type="match status" value="1"/>
</dbReference>
<reference evidence="5" key="1">
    <citation type="submission" date="2019-06" db="EMBL/GenBank/DDBJ databases">
        <title>Draft genome sequence of the griseofulvin-producing fungus Xylaria cubensis strain G536.</title>
        <authorList>
            <person name="Mead M.E."/>
            <person name="Raja H.A."/>
            <person name="Steenwyk J.L."/>
            <person name="Knowles S.L."/>
            <person name="Oberlies N.H."/>
            <person name="Rokas A."/>
        </authorList>
    </citation>
    <scope>NUCLEOTIDE SEQUENCE [LARGE SCALE GENOMIC DNA]</scope>
    <source>
        <strain evidence="5">G536</strain>
    </source>
</reference>
<feature type="compositionally biased region" description="Basic residues" evidence="1">
    <location>
        <begin position="66"/>
        <end position="76"/>
    </location>
</feature>
<keyword evidence="5" id="KW-1185">Reference proteome</keyword>
<organism evidence="4 5">
    <name type="scientific">Xylaria flabelliformis</name>
    <dbReference type="NCBI Taxonomy" id="2512241"/>
    <lineage>
        <taxon>Eukaryota</taxon>
        <taxon>Fungi</taxon>
        <taxon>Dikarya</taxon>
        <taxon>Ascomycota</taxon>
        <taxon>Pezizomycotina</taxon>
        <taxon>Sordariomycetes</taxon>
        <taxon>Xylariomycetidae</taxon>
        <taxon>Xylariales</taxon>
        <taxon>Xylariaceae</taxon>
        <taxon>Xylaria</taxon>
    </lineage>
</organism>
<sequence>MSELREFGRIISGNRQPFKDFSPELRGFILGAKAAGASQTAIADAVGTRRQRVGEQIKRFKDHNTVHSRPRPRKSRAIGPREERYVVQFVRRQPRSTYQDLRVSTGLNVHDRTFQRVLRRHHLRKWRAAHKIRLDEQKARTRLRFARKYRDPAKLRQLLEAFFSDECIVQTNPDKPSDWVVRFGHERFRKDLVNEESHVKAAISIMVWGMIWQRAGEGHQSPLIVMEGDPKAPRGGVSSRVYLQTLEDGLLPYYEPGDIFMQDGAQIHTANKVKVWFETHGIEVIDWPPYSPDLNPIEHCWHRLKREIYRLNPNFGALQKNEADIATAKEIIQRAWRRISGDLIHRLLDSLKHRLAAVRRARGWYTKF</sequence>
<gene>
    <name evidence="4" type="ORF">FHL15_000728</name>
</gene>
<dbReference type="Pfam" id="PF01498">
    <property type="entry name" value="HTH_Tnp_Tc3_2"/>
    <property type="match status" value="1"/>
</dbReference>
<dbReference type="OrthoDB" id="4611861at2759"/>
<dbReference type="InterPro" id="IPR009057">
    <property type="entry name" value="Homeodomain-like_sf"/>
</dbReference>
<evidence type="ECO:0000259" key="3">
    <source>
        <dbReference type="Pfam" id="PF13358"/>
    </source>
</evidence>
<accession>A0A553IEP0</accession>
<dbReference type="PANTHER" id="PTHR23022:SF135">
    <property type="entry name" value="SI:DKEY-77F5.3"/>
    <property type="match status" value="1"/>
</dbReference>
<dbReference type="GO" id="GO:0003677">
    <property type="term" value="F:DNA binding"/>
    <property type="evidence" value="ECO:0007669"/>
    <property type="project" value="InterPro"/>
</dbReference>
<evidence type="ECO:0000256" key="1">
    <source>
        <dbReference type="SAM" id="MobiDB-lite"/>
    </source>
</evidence>
<dbReference type="STRING" id="2512241.A0A553IEP0"/>
<evidence type="ECO:0000259" key="2">
    <source>
        <dbReference type="Pfam" id="PF01498"/>
    </source>
</evidence>
<dbReference type="PANTHER" id="PTHR23022">
    <property type="entry name" value="TRANSPOSABLE ELEMENT-RELATED"/>
    <property type="match status" value="1"/>
</dbReference>
<dbReference type="GO" id="GO:0006313">
    <property type="term" value="P:DNA transposition"/>
    <property type="evidence" value="ECO:0007669"/>
    <property type="project" value="InterPro"/>
</dbReference>
<dbReference type="AlphaFoldDB" id="A0A553IEP0"/>
<dbReference type="InterPro" id="IPR036397">
    <property type="entry name" value="RNaseH_sf"/>
</dbReference>
<evidence type="ECO:0008006" key="6">
    <source>
        <dbReference type="Google" id="ProtNLM"/>
    </source>
</evidence>
<protein>
    <recommendedName>
        <fullName evidence="6">Tc1-like transposase DDE domain-containing protein</fullName>
    </recommendedName>
</protein>
<feature type="region of interest" description="Disordered" evidence="1">
    <location>
        <begin position="54"/>
        <end position="78"/>
    </location>
</feature>
<proteinExistence type="predicted"/>
<feature type="domain" description="Transposase Tc1-like" evidence="2">
    <location>
        <begin position="84"/>
        <end position="151"/>
    </location>
</feature>
<evidence type="ECO:0000313" key="5">
    <source>
        <dbReference type="Proteomes" id="UP000319160"/>
    </source>
</evidence>
<feature type="compositionally biased region" description="Basic and acidic residues" evidence="1">
    <location>
        <begin position="54"/>
        <end position="65"/>
    </location>
</feature>
<name>A0A553IEP0_9PEZI</name>
<evidence type="ECO:0000313" key="4">
    <source>
        <dbReference type="EMBL" id="TRX98654.1"/>
    </source>
</evidence>
<dbReference type="SUPFAM" id="SSF46689">
    <property type="entry name" value="Homeodomain-like"/>
    <property type="match status" value="1"/>
</dbReference>
<dbReference type="InterPro" id="IPR038717">
    <property type="entry name" value="Tc1-like_DDE_dom"/>
</dbReference>
<dbReference type="EMBL" id="VFLP01000002">
    <property type="protein sequence ID" value="TRX98654.1"/>
    <property type="molecule type" value="Genomic_DNA"/>
</dbReference>
<feature type="domain" description="Tc1-like transposase DDE" evidence="3">
    <location>
        <begin position="243"/>
        <end position="310"/>
    </location>
</feature>
<dbReference type="InterPro" id="IPR002492">
    <property type="entry name" value="Transposase_Tc1-like"/>
</dbReference>
<dbReference type="GO" id="GO:0015074">
    <property type="term" value="P:DNA integration"/>
    <property type="evidence" value="ECO:0007669"/>
    <property type="project" value="InterPro"/>
</dbReference>
<dbReference type="Proteomes" id="UP000319160">
    <property type="component" value="Unassembled WGS sequence"/>
</dbReference>
<dbReference type="InterPro" id="IPR052338">
    <property type="entry name" value="Transposase_5"/>
</dbReference>
<dbReference type="Gene3D" id="3.30.420.10">
    <property type="entry name" value="Ribonuclease H-like superfamily/Ribonuclease H"/>
    <property type="match status" value="1"/>
</dbReference>
<comment type="caution">
    <text evidence="4">The sequence shown here is derived from an EMBL/GenBank/DDBJ whole genome shotgun (WGS) entry which is preliminary data.</text>
</comment>